<reference evidence="1 2" key="1">
    <citation type="submission" date="2019-01" db="EMBL/GenBank/DDBJ databases">
        <title>PMF-metabolizing Aryl O-demethylase.</title>
        <authorList>
            <person name="Kim M."/>
        </authorList>
    </citation>
    <scope>NUCLEOTIDE SEQUENCE [LARGE SCALE GENOMIC DNA]</scope>
    <source>
        <strain evidence="1 2">PMF1</strain>
    </source>
</reference>
<dbReference type="Proteomes" id="UP000289794">
    <property type="component" value="Chromosome"/>
</dbReference>
<evidence type="ECO:0000313" key="2">
    <source>
        <dbReference type="Proteomes" id="UP000289794"/>
    </source>
</evidence>
<organism evidence="1 2">
    <name type="scientific">Blautia producta</name>
    <dbReference type="NCBI Taxonomy" id="33035"/>
    <lineage>
        <taxon>Bacteria</taxon>
        <taxon>Bacillati</taxon>
        <taxon>Bacillota</taxon>
        <taxon>Clostridia</taxon>
        <taxon>Lachnospirales</taxon>
        <taxon>Lachnospiraceae</taxon>
        <taxon>Blautia</taxon>
    </lineage>
</organism>
<evidence type="ECO:0000313" key="1">
    <source>
        <dbReference type="EMBL" id="QBE99418.1"/>
    </source>
</evidence>
<accession>A0A4V0Z885</accession>
<dbReference type="RefSeq" id="WP_130182503.1">
    <property type="nucleotide sequence ID" value="NZ_CP035945.1"/>
</dbReference>
<sequence>MNEIGGYLELENFTGEEYYPELLKLNLGRTALLFALDYLKVKKLWLPYFLCDSVISICSDIPITLEWYHINTEFGPILPIGELKDGEYIYVVNYYGQISDQQLLSYKRRYRNILLDNTHAFFQKPLPDIPVLYSCRKFFGLPDGAYLFLGNVPKDLLSEYPIDFSSSRMGHILGRYEHSASDYYNDMLENARHYYEEPIKRMSHLTENLLKGIDYSAVRKKRTENYAVLASALNQYNSLSLLHPEGPFVYPFYCQNGINIRKKLAAEKIFVPTYWSNVINQMPGNTLEYDYAANILPLPCDQRYNKKHMEHILQVLKLIMKGQNNI</sequence>
<dbReference type="InterPro" id="IPR015424">
    <property type="entry name" value="PyrdxlP-dep_Trfase"/>
</dbReference>
<dbReference type="SUPFAM" id="SSF53383">
    <property type="entry name" value="PLP-dependent transferases"/>
    <property type="match status" value="1"/>
</dbReference>
<dbReference type="EMBL" id="CP035945">
    <property type="protein sequence ID" value="QBE99418.1"/>
    <property type="molecule type" value="Genomic_DNA"/>
</dbReference>
<name>A0A4V0Z885_9FIRM</name>
<proteinExistence type="predicted"/>
<dbReference type="AlphaFoldDB" id="A0A4V0Z885"/>
<gene>
    <name evidence="1" type="ORF">PMF13cell1_04994</name>
</gene>
<evidence type="ECO:0008006" key="3">
    <source>
        <dbReference type="Google" id="ProtNLM"/>
    </source>
</evidence>
<protein>
    <recommendedName>
        <fullName evidence="3">DegT/DnrJ/EryC1/StrS aminotransferase family protein</fullName>
    </recommendedName>
</protein>
<dbReference type="KEGG" id="bpro:PMF13cell1_04994"/>